<accession>A0A8C4XQW5</accession>
<reference evidence="1" key="2">
    <citation type="submission" date="2025-09" db="UniProtKB">
        <authorList>
            <consortium name="Ensembl"/>
        </authorList>
    </citation>
    <scope>IDENTIFICATION</scope>
</reference>
<organism evidence="1 2">
    <name type="scientific">Falco tinnunculus</name>
    <name type="common">Common kestrel</name>
    <dbReference type="NCBI Taxonomy" id="100819"/>
    <lineage>
        <taxon>Eukaryota</taxon>
        <taxon>Metazoa</taxon>
        <taxon>Chordata</taxon>
        <taxon>Craniata</taxon>
        <taxon>Vertebrata</taxon>
        <taxon>Euteleostomi</taxon>
        <taxon>Archelosauria</taxon>
        <taxon>Archosauria</taxon>
        <taxon>Dinosauria</taxon>
        <taxon>Saurischia</taxon>
        <taxon>Theropoda</taxon>
        <taxon>Coelurosauria</taxon>
        <taxon>Aves</taxon>
        <taxon>Neognathae</taxon>
        <taxon>Neoaves</taxon>
        <taxon>Telluraves</taxon>
        <taxon>Australaves</taxon>
        <taxon>Falconiformes</taxon>
        <taxon>Falconidae</taxon>
        <taxon>Falco</taxon>
    </lineage>
</organism>
<evidence type="ECO:0000313" key="1">
    <source>
        <dbReference type="Ensembl" id="ENSFTIP00000015120.1"/>
    </source>
</evidence>
<sequence length="51" mass="5695">MRHQLSQHKQPSKKTLPLVRFYCPMVGNGVTSRPCWSQVVSPGLHAGPRPV</sequence>
<dbReference type="Ensembl" id="ENSFTIT00000015766.1">
    <property type="protein sequence ID" value="ENSFTIP00000015120.1"/>
    <property type="gene ID" value="ENSFTIG00000010052.1"/>
</dbReference>
<keyword evidence="2" id="KW-1185">Reference proteome</keyword>
<reference evidence="1" key="1">
    <citation type="submission" date="2025-08" db="UniProtKB">
        <authorList>
            <consortium name="Ensembl"/>
        </authorList>
    </citation>
    <scope>IDENTIFICATION</scope>
</reference>
<dbReference type="Proteomes" id="UP000694562">
    <property type="component" value="Unplaced"/>
</dbReference>
<dbReference type="AlphaFoldDB" id="A0A8C4XQW5"/>
<proteinExistence type="predicted"/>
<protein>
    <submittedName>
        <fullName evidence="1">Uncharacterized protein</fullName>
    </submittedName>
</protein>
<evidence type="ECO:0000313" key="2">
    <source>
        <dbReference type="Proteomes" id="UP000694562"/>
    </source>
</evidence>
<name>A0A8C4XQW5_FALTI</name>